<keyword evidence="1" id="KW-0175">Coiled coil</keyword>
<dbReference type="Proteomes" id="UP000826656">
    <property type="component" value="Unassembled WGS sequence"/>
</dbReference>
<dbReference type="PANTHER" id="PTHR31580">
    <property type="entry name" value="FILAMENT-LIKE PLANT PROTEIN 4"/>
    <property type="match status" value="1"/>
</dbReference>
<gene>
    <name evidence="2" type="ORF">KY290_016962</name>
</gene>
<reference evidence="2 3" key="1">
    <citation type="journal article" date="2021" name="bioRxiv">
        <title>Chromosome-scale and haplotype-resolved genome assembly of a tetraploid potato cultivar.</title>
        <authorList>
            <person name="Sun H."/>
            <person name="Jiao W.-B."/>
            <person name="Krause K."/>
            <person name="Campoy J.A."/>
            <person name="Goel M."/>
            <person name="Folz-Donahue K."/>
            <person name="Kukat C."/>
            <person name="Huettel B."/>
            <person name="Schneeberger K."/>
        </authorList>
    </citation>
    <scope>NUCLEOTIDE SEQUENCE [LARGE SCALE GENOMIC DNA]</scope>
    <source>
        <strain evidence="2">SolTubOtavaFocal</strain>
        <tissue evidence="2">Leaves</tissue>
    </source>
</reference>
<accession>A0ABQ7V9Y7</accession>
<comment type="caution">
    <text evidence="2">The sequence shown here is derived from an EMBL/GenBank/DDBJ whole genome shotgun (WGS) entry which is preliminary data.</text>
</comment>
<evidence type="ECO:0000256" key="1">
    <source>
        <dbReference type="SAM" id="Coils"/>
    </source>
</evidence>
<evidence type="ECO:0000313" key="3">
    <source>
        <dbReference type="Proteomes" id="UP000826656"/>
    </source>
</evidence>
<proteinExistence type="predicted"/>
<evidence type="ECO:0000313" key="2">
    <source>
        <dbReference type="EMBL" id="KAH0760889.1"/>
    </source>
</evidence>
<dbReference type="EMBL" id="JAIVGD010000013">
    <property type="protein sequence ID" value="KAH0760889.1"/>
    <property type="molecule type" value="Genomic_DNA"/>
</dbReference>
<name>A0ABQ7V9Y7_SOLTU</name>
<organism evidence="2 3">
    <name type="scientific">Solanum tuberosum</name>
    <name type="common">Potato</name>
    <dbReference type="NCBI Taxonomy" id="4113"/>
    <lineage>
        <taxon>Eukaryota</taxon>
        <taxon>Viridiplantae</taxon>
        <taxon>Streptophyta</taxon>
        <taxon>Embryophyta</taxon>
        <taxon>Tracheophyta</taxon>
        <taxon>Spermatophyta</taxon>
        <taxon>Magnoliopsida</taxon>
        <taxon>eudicotyledons</taxon>
        <taxon>Gunneridae</taxon>
        <taxon>Pentapetalae</taxon>
        <taxon>asterids</taxon>
        <taxon>lamiids</taxon>
        <taxon>Solanales</taxon>
        <taxon>Solanaceae</taxon>
        <taxon>Solanoideae</taxon>
        <taxon>Solaneae</taxon>
        <taxon>Solanum</taxon>
    </lineage>
</organism>
<feature type="coiled-coil region" evidence="1">
    <location>
        <begin position="92"/>
        <end position="133"/>
    </location>
</feature>
<dbReference type="PANTHER" id="PTHR31580:SF5">
    <property type="entry name" value="FILAMENT-LIKE PLANT PROTEIN 1-RELATED"/>
    <property type="match status" value="1"/>
</dbReference>
<sequence>MARKSLPFNDQCSSVVSSLYVDSAIDSQSDNRERLNTVSNVALKMSKLETGEYEPSCSNSRVLALIATLSETANKTPSATSDDVPHDSLNIQNTLAAEYNFISQRVAELEQKLEKIEAEKSELENALNVSQYVL</sequence>
<keyword evidence="3" id="KW-1185">Reference proteome</keyword>
<protein>
    <submittedName>
        <fullName evidence="2">Uncharacterized protein</fullName>
    </submittedName>
</protein>